<proteinExistence type="predicted"/>
<comment type="caution">
    <text evidence="1">The sequence shown here is derived from an EMBL/GenBank/DDBJ whole genome shotgun (WGS) entry which is preliminary data.</text>
</comment>
<accession>A0A9N9PAF1</accession>
<protein>
    <submittedName>
        <fullName evidence="1">13750_t:CDS:1</fullName>
    </submittedName>
</protein>
<dbReference type="EMBL" id="CAJVPY010038729">
    <property type="protein sequence ID" value="CAG8804207.1"/>
    <property type="molecule type" value="Genomic_DNA"/>
</dbReference>
<keyword evidence="2" id="KW-1185">Reference proteome</keyword>
<dbReference type="Proteomes" id="UP000789405">
    <property type="component" value="Unassembled WGS sequence"/>
</dbReference>
<feature type="non-terminal residue" evidence="1">
    <location>
        <position position="197"/>
    </location>
</feature>
<organism evidence="1 2">
    <name type="scientific">Dentiscutata erythropus</name>
    <dbReference type="NCBI Taxonomy" id="1348616"/>
    <lineage>
        <taxon>Eukaryota</taxon>
        <taxon>Fungi</taxon>
        <taxon>Fungi incertae sedis</taxon>
        <taxon>Mucoromycota</taxon>
        <taxon>Glomeromycotina</taxon>
        <taxon>Glomeromycetes</taxon>
        <taxon>Diversisporales</taxon>
        <taxon>Gigasporaceae</taxon>
        <taxon>Dentiscutata</taxon>
    </lineage>
</organism>
<evidence type="ECO:0000313" key="2">
    <source>
        <dbReference type="Proteomes" id="UP000789405"/>
    </source>
</evidence>
<reference evidence="1" key="1">
    <citation type="submission" date="2021-06" db="EMBL/GenBank/DDBJ databases">
        <authorList>
            <person name="Kallberg Y."/>
            <person name="Tangrot J."/>
            <person name="Rosling A."/>
        </authorList>
    </citation>
    <scope>NUCLEOTIDE SEQUENCE</scope>
    <source>
        <strain evidence="1">MA453B</strain>
    </source>
</reference>
<evidence type="ECO:0000313" key="1">
    <source>
        <dbReference type="EMBL" id="CAG8804207.1"/>
    </source>
</evidence>
<gene>
    <name evidence="1" type="ORF">DERYTH_LOCUS24051</name>
</gene>
<sequence length="197" mass="23369">MNSNPEVVRLCNNNRRHMAHTHCVNRWYNRDGVDTRCVICGLNLVLPYVRVNRNRILRYDRERQNRRLNIVRRGIECMEIAAQRRQERIAAKQIDLYNIPQLDRDRKVIDNQLDAQQINLDNNQNRWRGRLRVVDMFGNVIRRTGKMLNNLRSVSGVKNIFQSNEFDKINKQELLTLEKIIGKTCKEIMVIDLRGSS</sequence>
<name>A0A9N9PAF1_9GLOM</name>
<dbReference type="AlphaFoldDB" id="A0A9N9PAF1"/>